<evidence type="ECO:0000256" key="4">
    <source>
        <dbReference type="ARBA" id="ARBA00022729"/>
    </source>
</evidence>
<keyword evidence="7 8" id="KW-0408">Iron</keyword>
<evidence type="ECO:0000313" key="10">
    <source>
        <dbReference type="EMBL" id="MBE4746607.1"/>
    </source>
</evidence>
<dbReference type="PROSITE" id="PS51007">
    <property type="entry name" value="CYTC"/>
    <property type="match status" value="1"/>
</dbReference>
<evidence type="ECO:0000256" key="5">
    <source>
        <dbReference type="ARBA" id="ARBA00022764"/>
    </source>
</evidence>
<evidence type="ECO:0000256" key="3">
    <source>
        <dbReference type="ARBA" id="ARBA00022723"/>
    </source>
</evidence>
<proteinExistence type="predicted"/>
<keyword evidence="2 8" id="KW-0349">Heme</keyword>
<dbReference type="InterPro" id="IPR026259">
    <property type="entry name" value="MauG/Cytc_peroxidase"/>
</dbReference>
<evidence type="ECO:0000313" key="11">
    <source>
        <dbReference type="Proteomes" id="UP001516472"/>
    </source>
</evidence>
<dbReference type="PIRSF" id="PIRSF000294">
    <property type="entry name" value="Cytochrome-c_peroxidase"/>
    <property type="match status" value="1"/>
</dbReference>
<comment type="subcellular location">
    <subcellularLocation>
        <location evidence="1">Periplasm</location>
    </subcellularLocation>
</comment>
<evidence type="ECO:0000256" key="2">
    <source>
        <dbReference type="ARBA" id="ARBA00022617"/>
    </source>
</evidence>
<dbReference type="InterPro" id="IPR004852">
    <property type="entry name" value="Di-haem_cyt_c_peroxidsae"/>
</dbReference>
<sequence>MSLFRPCTALLALALMGTGCESEAPFPTEDELDQLSTLHTPSVKPEVDPTNRFGDNAAAASLGHRLFEDPGLSRCGTVSCRGCHAGESYTVETATAEGCDGQRTERNPPSLLNAGYNRWFMWDGRADRLWSQAVLPLTNPVEMDSNAEVVRARLVAEPTYVAEYTQLFGTAPGDEPDGDRLMANVGKVLAAYQRTLNRTDSPFDADVRRFLQAVAAGTQEQDPAYLGLKTFIRKGQCVVCHKGRMLTDDKFHNLGLKDAGAGKRGHADAVEPLLSWKFNAAGLFSDAPAGMDAARLPTLRTQVQGKPDEVVGAFRTPTLRNVALSAPYMHTGAEKTLEDVIDFYNEGGDPEGTFTGVRTVSIVKLDLSTEEKQSLVTLLKSMTGVAR</sequence>
<keyword evidence="6" id="KW-0560">Oxidoreductase</keyword>
<dbReference type="Gene3D" id="1.10.760.10">
    <property type="entry name" value="Cytochrome c-like domain"/>
    <property type="match status" value="2"/>
</dbReference>
<protein>
    <submittedName>
        <fullName evidence="10">Cytochrome-c peroxidase</fullName>
    </submittedName>
</protein>
<evidence type="ECO:0000256" key="1">
    <source>
        <dbReference type="ARBA" id="ARBA00004418"/>
    </source>
</evidence>
<accession>A0ABR9PFB6</accession>
<dbReference type="InterPro" id="IPR036909">
    <property type="entry name" value="Cyt_c-like_dom_sf"/>
</dbReference>
<dbReference type="PROSITE" id="PS51257">
    <property type="entry name" value="PROKAR_LIPOPROTEIN"/>
    <property type="match status" value="1"/>
</dbReference>
<dbReference type="InterPro" id="IPR051395">
    <property type="entry name" value="Cytochrome_c_Peroxidase/MauG"/>
</dbReference>
<keyword evidence="11" id="KW-1185">Reference proteome</keyword>
<keyword evidence="5" id="KW-0574">Periplasm</keyword>
<dbReference type="Proteomes" id="UP001516472">
    <property type="component" value="Unassembled WGS sequence"/>
</dbReference>
<dbReference type="PANTHER" id="PTHR30600:SF10">
    <property type="entry name" value="BLL6722 PROTEIN"/>
    <property type="match status" value="1"/>
</dbReference>
<dbReference type="PANTHER" id="PTHR30600">
    <property type="entry name" value="CYTOCHROME C PEROXIDASE-RELATED"/>
    <property type="match status" value="1"/>
</dbReference>
<comment type="caution">
    <text evidence="10">The sequence shown here is derived from an EMBL/GenBank/DDBJ whole genome shotgun (WGS) entry which is preliminary data.</text>
</comment>
<dbReference type="SUPFAM" id="SSF46626">
    <property type="entry name" value="Cytochrome c"/>
    <property type="match status" value="2"/>
</dbReference>
<keyword evidence="4" id="KW-0732">Signal</keyword>
<dbReference type="InterPro" id="IPR009056">
    <property type="entry name" value="Cyt_c-like_dom"/>
</dbReference>
<evidence type="ECO:0000259" key="9">
    <source>
        <dbReference type="PROSITE" id="PS51007"/>
    </source>
</evidence>
<keyword evidence="3 8" id="KW-0479">Metal-binding</keyword>
<dbReference type="EMBL" id="JAAIYO010000001">
    <property type="protein sequence ID" value="MBE4746607.1"/>
    <property type="molecule type" value="Genomic_DNA"/>
</dbReference>
<name>A0ABR9PFB6_9BACT</name>
<evidence type="ECO:0000256" key="7">
    <source>
        <dbReference type="ARBA" id="ARBA00023004"/>
    </source>
</evidence>
<feature type="domain" description="Cytochrome c" evidence="9">
    <location>
        <begin position="222"/>
        <end position="383"/>
    </location>
</feature>
<dbReference type="GO" id="GO:0004601">
    <property type="term" value="F:peroxidase activity"/>
    <property type="evidence" value="ECO:0007669"/>
    <property type="project" value="UniProtKB-KW"/>
</dbReference>
<keyword evidence="10" id="KW-0575">Peroxidase</keyword>
<organism evidence="10 11">
    <name type="scientific">Corallococcus soli</name>
    <dbReference type="NCBI Taxonomy" id="2710757"/>
    <lineage>
        <taxon>Bacteria</taxon>
        <taxon>Pseudomonadati</taxon>
        <taxon>Myxococcota</taxon>
        <taxon>Myxococcia</taxon>
        <taxon>Myxococcales</taxon>
        <taxon>Cystobacterineae</taxon>
        <taxon>Myxococcaceae</taxon>
        <taxon>Corallococcus</taxon>
    </lineage>
</organism>
<gene>
    <name evidence="10" type="ORF">G4177_00290</name>
</gene>
<reference evidence="10 11" key="1">
    <citation type="submission" date="2020-02" db="EMBL/GenBank/DDBJ databases">
        <authorList>
            <person name="Babadi Z.K."/>
            <person name="Risdian C."/>
            <person name="Ebrahimipour G.H."/>
            <person name="Wink J."/>
        </authorList>
    </citation>
    <scope>NUCLEOTIDE SEQUENCE [LARGE SCALE GENOMIC DNA]</scope>
    <source>
        <strain evidence="10 11">ZKHCc1 1396</strain>
    </source>
</reference>
<dbReference type="Pfam" id="PF03150">
    <property type="entry name" value="CCP_MauG"/>
    <property type="match status" value="1"/>
</dbReference>
<dbReference type="RefSeq" id="WP_193346046.1">
    <property type="nucleotide sequence ID" value="NZ_CBCSIP010000045.1"/>
</dbReference>
<evidence type="ECO:0000256" key="8">
    <source>
        <dbReference type="PROSITE-ProRule" id="PRU00433"/>
    </source>
</evidence>
<evidence type="ECO:0000256" key="6">
    <source>
        <dbReference type="ARBA" id="ARBA00023002"/>
    </source>
</evidence>